<reference evidence="2 3" key="1">
    <citation type="submission" date="2019-03" db="EMBL/GenBank/DDBJ databases">
        <authorList>
            <person name="Kox A.R. M."/>
        </authorList>
    </citation>
    <scope>NUCLEOTIDE SEQUENCE [LARGE SCALE GENOMIC DNA]</scope>
    <source>
        <strain evidence="2">MTUNDRAET4 annotated genome</strain>
    </source>
</reference>
<dbReference type="EMBL" id="LR536450">
    <property type="protein sequence ID" value="VFU11095.1"/>
    <property type="molecule type" value="Genomic_DNA"/>
</dbReference>
<sequence length="66" mass="7529">METIASHVNTLHSVYCVLIIVFDDCCRILYFYSVQGFAIVLAANFNTAPLRPRRLLRFCGRASLTF</sequence>
<organism evidence="2 3">
    <name type="scientific">Methylocella tundrae</name>
    <dbReference type="NCBI Taxonomy" id="227605"/>
    <lineage>
        <taxon>Bacteria</taxon>
        <taxon>Pseudomonadati</taxon>
        <taxon>Pseudomonadota</taxon>
        <taxon>Alphaproteobacteria</taxon>
        <taxon>Hyphomicrobiales</taxon>
        <taxon>Beijerinckiaceae</taxon>
        <taxon>Methylocella</taxon>
    </lineage>
</organism>
<accession>A0A4U8Z748</accession>
<feature type="transmembrane region" description="Helical" evidence="1">
    <location>
        <begin position="28"/>
        <end position="47"/>
    </location>
</feature>
<dbReference type="AlphaFoldDB" id="A0A4U8Z748"/>
<evidence type="ECO:0000313" key="3">
    <source>
        <dbReference type="Proteomes" id="UP000294360"/>
    </source>
</evidence>
<keyword evidence="1" id="KW-1133">Transmembrane helix</keyword>
<proteinExistence type="predicted"/>
<keyword evidence="1" id="KW-0812">Transmembrane</keyword>
<dbReference type="Proteomes" id="UP000294360">
    <property type="component" value="Chromosome"/>
</dbReference>
<evidence type="ECO:0000256" key="1">
    <source>
        <dbReference type="SAM" id="Phobius"/>
    </source>
</evidence>
<gene>
    <name evidence="2" type="ORF">MTUNDRAET4_4214</name>
</gene>
<dbReference type="KEGG" id="mtun:MTUNDRAET4_4214"/>
<name>A0A4U8Z748_METTU</name>
<protein>
    <submittedName>
        <fullName evidence="2">Uncharacterized protein</fullName>
    </submittedName>
</protein>
<evidence type="ECO:0000313" key="2">
    <source>
        <dbReference type="EMBL" id="VFU11095.1"/>
    </source>
</evidence>
<keyword evidence="1" id="KW-0472">Membrane</keyword>